<evidence type="ECO:0000313" key="3">
    <source>
        <dbReference type="Proteomes" id="UP001589716"/>
    </source>
</evidence>
<dbReference type="Proteomes" id="UP001589716">
    <property type="component" value="Unassembled WGS sequence"/>
</dbReference>
<organism evidence="2 3">
    <name type="scientific">Streptomyces roseoviridis</name>
    <dbReference type="NCBI Taxonomy" id="67361"/>
    <lineage>
        <taxon>Bacteria</taxon>
        <taxon>Bacillati</taxon>
        <taxon>Actinomycetota</taxon>
        <taxon>Actinomycetes</taxon>
        <taxon>Kitasatosporales</taxon>
        <taxon>Streptomycetaceae</taxon>
        <taxon>Streptomyces</taxon>
    </lineage>
</organism>
<comment type="caution">
    <text evidence="2">The sequence shown here is derived from an EMBL/GenBank/DDBJ whole genome shotgun (WGS) entry which is preliminary data.</text>
</comment>
<evidence type="ECO:0000313" key="2">
    <source>
        <dbReference type="EMBL" id="MFB9557311.1"/>
    </source>
</evidence>
<reference evidence="2 3" key="1">
    <citation type="submission" date="2024-09" db="EMBL/GenBank/DDBJ databases">
        <authorList>
            <person name="Sun Q."/>
            <person name="Mori K."/>
        </authorList>
    </citation>
    <scope>NUCLEOTIDE SEQUENCE [LARGE SCALE GENOMIC DNA]</scope>
    <source>
        <strain evidence="2 3">JCM 4414</strain>
    </source>
</reference>
<keyword evidence="1" id="KW-0732">Signal</keyword>
<dbReference type="PROSITE" id="PS51257">
    <property type="entry name" value="PROKAR_LIPOPROTEIN"/>
    <property type="match status" value="1"/>
</dbReference>
<dbReference type="EMBL" id="JBHMCT010000014">
    <property type="protein sequence ID" value="MFB9557311.1"/>
    <property type="molecule type" value="Genomic_DNA"/>
</dbReference>
<name>A0ABV5QXD7_9ACTN</name>
<gene>
    <name evidence="2" type="ORF">ACFFTP_24375</name>
</gene>
<feature type="chain" id="PRO_5045494479" description="PASTA domain-containing protein" evidence="1">
    <location>
        <begin position="32"/>
        <end position="128"/>
    </location>
</feature>
<evidence type="ECO:0008006" key="4">
    <source>
        <dbReference type="Google" id="ProtNLM"/>
    </source>
</evidence>
<keyword evidence="3" id="KW-1185">Reference proteome</keyword>
<sequence>MRTTRLTAVLAVTLLAGLTACTFETPPSARAEPTAVVSVDTVPTATTAPPEQPAAGGGMPDLIGGSVAGAYAQLSGSMRFEDVSGQGRMVPVRTSAAADWKICTQQPAPGAAVDGTIVLGAVKKNESC</sequence>
<feature type="signal peptide" evidence="1">
    <location>
        <begin position="1"/>
        <end position="31"/>
    </location>
</feature>
<dbReference type="RefSeq" id="WP_345484099.1">
    <property type="nucleotide sequence ID" value="NZ_BAAAWU010000001.1"/>
</dbReference>
<accession>A0ABV5QXD7</accession>
<evidence type="ECO:0000256" key="1">
    <source>
        <dbReference type="SAM" id="SignalP"/>
    </source>
</evidence>
<proteinExistence type="predicted"/>
<protein>
    <recommendedName>
        <fullName evidence="4">PASTA domain-containing protein</fullName>
    </recommendedName>
</protein>